<dbReference type="InterPro" id="IPR035309">
    <property type="entry name" value="PSME4"/>
</dbReference>
<name>A0A815IEN5_9BILA</name>
<dbReference type="EMBL" id="CAJNOT010003106">
    <property type="protein sequence ID" value="CAF1364416.1"/>
    <property type="molecule type" value="Genomic_DNA"/>
</dbReference>
<dbReference type="AlphaFoldDB" id="A0A815IEN5"/>
<accession>A0A815IEN5</accession>
<reference evidence="3" key="1">
    <citation type="submission" date="2021-02" db="EMBL/GenBank/DDBJ databases">
        <authorList>
            <person name="Nowell W R."/>
        </authorList>
    </citation>
    <scope>NUCLEOTIDE SEQUENCE</scope>
</reference>
<dbReference type="GO" id="GO:0016504">
    <property type="term" value="F:peptidase activator activity"/>
    <property type="evidence" value="ECO:0007669"/>
    <property type="project" value="InterPro"/>
</dbReference>
<comment type="caution">
    <text evidence="3">The sequence shown here is derived from an EMBL/GenBank/DDBJ whole genome shotgun (WGS) entry which is preliminary data.</text>
</comment>
<gene>
    <name evidence="3" type="ORF">ZHD862_LOCUS31251</name>
</gene>
<evidence type="ECO:0000313" key="3">
    <source>
        <dbReference type="EMBL" id="CAF1364416.1"/>
    </source>
</evidence>
<feature type="domain" description="Proteasome activator complex subunit 4-like HEAT repeat-like" evidence="2">
    <location>
        <begin position="415"/>
        <end position="694"/>
    </location>
</feature>
<proteinExistence type="predicted"/>
<dbReference type="GO" id="GO:0005829">
    <property type="term" value="C:cytosol"/>
    <property type="evidence" value="ECO:0007669"/>
    <property type="project" value="TreeGrafter"/>
</dbReference>
<evidence type="ECO:0008006" key="5">
    <source>
        <dbReference type="Google" id="ProtNLM"/>
    </source>
</evidence>
<dbReference type="GO" id="GO:0010499">
    <property type="term" value="P:proteasomal ubiquitin-independent protein catabolic process"/>
    <property type="evidence" value="ECO:0007669"/>
    <property type="project" value="TreeGrafter"/>
</dbReference>
<dbReference type="InterPro" id="IPR055455">
    <property type="entry name" value="HEAT_PSME4"/>
</dbReference>
<dbReference type="Pfam" id="PF23096">
    <property type="entry name" value="HEAT_PSME4"/>
    <property type="match status" value="1"/>
</dbReference>
<dbReference type="PANTHER" id="PTHR32170">
    <property type="entry name" value="PROTEASOME ACTIVATOR COMPLEX SUBUNIT 4"/>
    <property type="match status" value="1"/>
</dbReference>
<organism evidence="3 4">
    <name type="scientific">Rotaria sordida</name>
    <dbReference type="NCBI Taxonomy" id="392033"/>
    <lineage>
        <taxon>Eukaryota</taxon>
        <taxon>Metazoa</taxon>
        <taxon>Spiralia</taxon>
        <taxon>Gnathifera</taxon>
        <taxon>Rotifera</taxon>
        <taxon>Eurotatoria</taxon>
        <taxon>Bdelloidea</taxon>
        <taxon>Philodinida</taxon>
        <taxon>Philodinidae</taxon>
        <taxon>Rotaria</taxon>
    </lineage>
</organism>
<feature type="non-terminal residue" evidence="3">
    <location>
        <position position="887"/>
    </location>
</feature>
<dbReference type="Pfam" id="PF11919">
    <property type="entry name" value="PSME4_C"/>
    <property type="match status" value="1"/>
</dbReference>
<feature type="domain" description="Proteasome activator complex subunit 4 C-terminal" evidence="1">
    <location>
        <begin position="827"/>
        <end position="871"/>
    </location>
</feature>
<dbReference type="Proteomes" id="UP000663864">
    <property type="component" value="Unassembled WGS sequence"/>
</dbReference>
<dbReference type="PANTHER" id="PTHR32170:SF3">
    <property type="entry name" value="PROTEASOME ACTIVATOR COMPLEX SUBUNIT 4"/>
    <property type="match status" value="1"/>
</dbReference>
<protein>
    <recommendedName>
        <fullName evidence="5">Proteasome activator complex subunit 4</fullName>
    </recommendedName>
</protein>
<evidence type="ECO:0000313" key="4">
    <source>
        <dbReference type="Proteomes" id="UP000663864"/>
    </source>
</evidence>
<evidence type="ECO:0000259" key="2">
    <source>
        <dbReference type="Pfam" id="PF23096"/>
    </source>
</evidence>
<evidence type="ECO:0000259" key="1">
    <source>
        <dbReference type="Pfam" id="PF11919"/>
    </source>
</evidence>
<sequence length="887" mass="105541">AWGQYVEYDKINVIFHIPNEDEIDFACEFVETFIYLELRILKENRTKISNDERLRSLTILHPIVVGYLRMVPRIESEEIKNLVPTIAPYDSNVQAQYSLYAKEPKFKENLRMRLLIDIGDLIDYLIAYHSDDASSINVALKLYSLSSMYFGIFEQYINRLSNNLNVIKYLYKNKLCGTQQHLRFIVVRRIAIQIELFALNNFRTLTQIDQQVIFKLFELSIHRYSEVRRQAQIYLFTMFSHFSFSYQVILDRIIELFNKSDEVDHDEIKGCLYILLGNESFFLPTKHSWEILEKLWPSIACTKHARKLSTQNLINCIMEKIYKRFNNVAIIENTNEISKQAAIDLWRKLEKYELELYNRVHEERIEPNICSYNNLMEKLASSFYNHVLTYRQQIIIMTFILFLLQKQIQIPLLCIRIMIDFLTHENNDIRKLAEQCVSALCRIQKPPRIYLEKSSHDLLYYTNKTCPGDRNDNLWVTYNDYQPPKTQIEWEQTCFLDKCYYGYYEWPKIIKYPMNKRERYTKETMPEHVAILYNQFMNKNFITKLIQYMVLENEESETSFNTHRFRMFKGLFRNFGLDLIDHFMEQLNILIHEKTKEKYEGCHRVAAVIVAGMIRGSKHWTLQMLDELWQKIIPFLNEVCANLSPETLLYWGACFKFAMEDLDPRRMYRLIEFIRTLINNKTTVNTFLETSRWFLVLKLTIFEWRIPALWCAINEYAKEMLDHPYKAVREYIANVLSVSLSFDIKLPNGQSTRHPDANLFIDAIRERLHQAIEIYEKKPLEARKALNFMETVIRFHTYIFMWRLRPMKSAIVRLFPYLCELESIVPSVLGLCAIVLSSPYDISNYVPAALILLCEHLHDPDLIQKSVKKSFIRISSYSSSTSRKIYG</sequence>
<dbReference type="GO" id="GO:0070628">
    <property type="term" value="F:proteasome binding"/>
    <property type="evidence" value="ECO:0007669"/>
    <property type="project" value="InterPro"/>
</dbReference>
<dbReference type="InterPro" id="IPR021843">
    <property type="entry name" value="PSME4_C"/>
</dbReference>
<dbReference type="InterPro" id="IPR016024">
    <property type="entry name" value="ARM-type_fold"/>
</dbReference>
<dbReference type="SUPFAM" id="SSF48371">
    <property type="entry name" value="ARM repeat"/>
    <property type="match status" value="2"/>
</dbReference>
<dbReference type="GO" id="GO:0005634">
    <property type="term" value="C:nucleus"/>
    <property type="evidence" value="ECO:0007669"/>
    <property type="project" value="TreeGrafter"/>
</dbReference>